<dbReference type="InterPro" id="IPR046866">
    <property type="entry name" value="FapA_N"/>
</dbReference>
<dbReference type="InterPro" id="IPR038247">
    <property type="entry name" value="Jag_N_dom_sf"/>
</dbReference>
<dbReference type="KEGG" id="amt:Amet_2693"/>
<dbReference type="InterPro" id="IPR032782">
    <property type="entry name" value="KhpB_N"/>
</dbReference>
<keyword evidence="3" id="KW-1185">Reference proteome</keyword>
<dbReference type="InterPro" id="IPR005646">
    <property type="entry name" value="FapA"/>
</dbReference>
<dbReference type="InterPro" id="IPR046865">
    <property type="entry name" value="FapA_b_solenoid"/>
</dbReference>
<organism evidence="2 3">
    <name type="scientific">Alkaliphilus metalliredigens (strain QYMF)</name>
    <dbReference type="NCBI Taxonomy" id="293826"/>
    <lineage>
        <taxon>Bacteria</taxon>
        <taxon>Bacillati</taxon>
        <taxon>Bacillota</taxon>
        <taxon>Clostridia</taxon>
        <taxon>Peptostreptococcales</taxon>
        <taxon>Natronincolaceae</taxon>
        <taxon>Alkaliphilus</taxon>
    </lineage>
</organism>
<dbReference type="SMART" id="SM01245">
    <property type="entry name" value="Jag_N"/>
    <property type="match status" value="1"/>
</dbReference>
<dbReference type="AlphaFoldDB" id="A6TRM7"/>
<accession>A6TRM7</accession>
<dbReference type="OrthoDB" id="9816426at2"/>
<dbReference type="PANTHER" id="PTHR38032">
    <property type="entry name" value="POLYMERASE-RELATED"/>
    <property type="match status" value="1"/>
</dbReference>
<feature type="domain" description="RNA-binding protein KhpB N-terminal" evidence="1">
    <location>
        <begin position="6"/>
        <end position="55"/>
    </location>
</feature>
<sequence length="604" mass="66672">MDDKMIFEGTTYQEAVDKAISKLKVEEKEMLIKIIGEKKSSLFRKSHVKIKVNFKDVQDESKGKTVVDLKQMRLNEVSFAIDFRPDGVYLTMSESIAQTKAEQVKKIFEYIEKKKIQKVDFNLIEGIVNDKPGNAVKIASEQSEKMIDSEIKVKVSDDRLTGKLMITKPYGGKTPSMEAIKEALRKKGIINFVDEKVIVDVIAKKKFDDEFIISNGKKPVHGIDGTFTLKFSSSKEFLPKIMDDGTVDFKELDQVKNVKKGQLLAEITRPTEGEKGVDVLGREIDAKKGKEAKLIKGKNTMESQDGLSLFADMDGQVSIIDNKLSVSTVYEVPGDVDTTTGNIKFNGKVFVKGNVKSGFTVEAESDIEVLGVVEGATLIAKGHIILHRGVQGNNQAYLEAGGSLIAKYIENTTIKAAGDVEADCILHSNVSTKNKVKLTGRKGLIAGGDIRAGVDIRAHSIGSPMGTSTIIEVGVDPDEKENYEKLKLEVEDVEKNVKKLDQSIRLLGKMAKASQLPKNKQQVLIKSVSTYEQLKETHTSLTKDLKLLEYNIQNQNKGKISALNKIHPGVKMTIGSGIRQIYDEISNTTLSIKEGSIIIGPYEK</sequence>
<name>A6TRM7_ALKMQ</name>
<evidence type="ECO:0000259" key="1">
    <source>
        <dbReference type="SMART" id="SM01245"/>
    </source>
</evidence>
<dbReference type="Pfam" id="PF14804">
    <property type="entry name" value="Jag_N"/>
    <property type="match status" value="1"/>
</dbReference>
<dbReference type="Pfam" id="PF03961">
    <property type="entry name" value="FapA"/>
    <property type="match status" value="1"/>
</dbReference>
<dbReference type="RefSeq" id="WP_012063818.1">
    <property type="nucleotide sequence ID" value="NC_009633.1"/>
</dbReference>
<dbReference type="STRING" id="293826.Amet_2693"/>
<dbReference type="Proteomes" id="UP000001572">
    <property type="component" value="Chromosome"/>
</dbReference>
<reference evidence="3" key="1">
    <citation type="journal article" date="2016" name="Genome Announc.">
        <title>Complete genome sequence of Alkaliphilus metalliredigens strain QYMF, an alkaliphilic and metal-reducing bacterium isolated from borax-contaminated leachate ponds.</title>
        <authorList>
            <person name="Hwang C."/>
            <person name="Copeland A."/>
            <person name="Lucas S."/>
            <person name="Lapidus A."/>
            <person name="Barry K."/>
            <person name="Detter J.C."/>
            <person name="Glavina Del Rio T."/>
            <person name="Hammon N."/>
            <person name="Israni S."/>
            <person name="Dalin E."/>
            <person name="Tice H."/>
            <person name="Pitluck S."/>
            <person name="Chertkov O."/>
            <person name="Brettin T."/>
            <person name="Bruce D."/>
            <person name="Han C."/>
            <person name="Schmutz J."/>
            <person name="Larimer F."/>
            <person name="Land M.L."/>
            <person name="Hauser L."/>
            <person name="Kyrpides N."/>
            <person name="Mikhailova N."/>
            <person name="Ye Q."/>
            <person name="Zhou J."/>
            <person name="Richardson P."/>
            <person name="Fields M.W."/>
        </authorList>
    </citation>
    <scope>NUCLEOTIDE SEQUENCE [LARGE SCALE GENOMIC DNA]</scope>
    <source>
        <strain evidence="3">QYMF</strain>
    </source>
</reference>
<gene>
    <name evidence="2" type="ordered locus">Amet_2693</name>
</gene>
<dbReference type="PANTHER" id="PTHR38032:SF1">
    <property type="entry name" value="RNA-BINDING PROTEIN KHPB N-TERMINAL DOMAIN-CONTAINING PROTEIN"/>
    <property type="match status" value="1"/>
</dbReference>
<dbReference type="Gene3D" id="3.30.30.80">
    <property type="entry name" value="probable RNA-binding protein from clostridium symbiosum atcc 14940"/>
    <property type="match status" value="1"/>
</dbReference>
<dbReference type="EMBL" id="CP000724">
    <property type="protein sequence ID" value="ABR48845.1"/>
    <property type="molecule type" value="Genomic_DNA"/>
</dbReference>
<protein>
    <recommendedName>
        <fullName evidence="1">RNA-binding protein KhpB N-terminal domain-containing protein</fullName>
    </recommendedName>
</protein>
<evidence type="ECO:0000313" key="2">
    <source>
        <dbReference type="EMBL" id="ABR48845.1"/>
    </source>
</evidence>
<dbReference type="HOGENOM" id="CLU_026157_2_1_9"/>
<evidence type="ECO:0000313" key="3">
    <source>
        <dbReference type="Proteomes" id="UP000001572"/>
    </source>
</evidence>
<dbReference type="eggNOG" id="COG1315">
    <property type="taxonomic scope" value="Bacteria"/>
</dbReference>
<dbReference type="Pfam" id="PF20250">
    <property type="entry name" value="FapA_N"/>
    <property type="match status" value="1"/>
</dbReference>
<proteinExistence type="predicted"/>